<dbReference type="Proteomes" id="UP001182556">
    <property type="component" value="Unassembled WGS sequence"/>
</dbReference>
<sequence length="310" mass="32484">MPEEHSPATSAPHTGAPPRDEWAFVSLRGGPLNTRSRTGSVASGTCATVETYTAETVSLKDGSASNVELDLLSTQSGNSGGYPSSLPSGKPNPEAGAETPLGPQLAIPDASLFGPPLPGLDPGLDPGQDPGQDPGPLSEEDTKPEERSEALQPDAADKSKRVAHHACSSSPGLAECSTEELWKELKVRLWASLASLREKFSTVTTTVYHTLRPYLEDFANFWRWEESFGRTSKPKSAQGATETTESTEKIPHEADGETEPKAMSESPSARADIGGSDQQGTSSQEHGNGLTACDKASLEVTVTNGAGQGG</sequence>
<feature type="compositionally biased region" description="Basic and acidic residues" evidence="1">
    <location>
        <begin position="246"/>
        <end position="262"/>
    </location>
</feature>
<keyword evidence="3" id="KW-1185">Reference proteome</keyword>
<feature type="compositionally biased region" description="Basic and acidic residues" evidence="1">
    <location>
        <begin position="140"/>
        <end position="160"/>
    </location>
</feature>
<dbReference type="EMBL" id="JAODAN010000001">
    <property type="protein sequence ID" value="KAK1926890.1"/>
    <property type="molecule type" value="Genomic_DNA"/>
</dbReference>
<protein>
    <submittedName>
        <fullName evidence="2">Uncharacterized protein</fullName>
    </submittedName>
</protein>
<organism evidence="2 3">
    <name type="scientific">Papiliotrema laurentii</name>
    <name type="common">Cryptococcus laurentii</name>
    <dbReference type="NCBI Taxonomy" id="5418"/>
    <lineage>
        <taxon>Eukaryota</taxon>
        <taxon>Fungi</taxon>
        <taxon>Dikarya</taxon>
        <taxon>Basidiomycota</taxon>
        <taxon>Agaricomycotina</taxon>
        <taxon>Tremellomycetes</taxon>
        <taxon>Tremellales</taxon>
        <taxon>Rhynchogastremaceae</taxon>
        <taxon>Papiliotrema</taxon>
    </lineage>
</organism>
<feature type="compositionally biased region" description="Polar residues" evidence="1">
    <location>
        <begin position="300"/>
        <end position="310"/>
    </location>
</feature>
<feature type="compositionally biased region" description="Low complexity" evidence="1">
    <location>
        <begin position="120"/>
        <end position="137"/>
    </location>
</feature>
<feature type="compositionally biased region" description="Polar residues" evidence="1">
    <location>
        <begin position="72"/>
        <end position="87"/>
    </location>
</feature>
<feature type="region of interest" description="Disordered" evidence="1">
    <location>
        <begin position="1"/>
        <end position="43"/>
    </location>
</feature>
<evidence type="ECO:0000313" key="3">
    <source>
        <dbReference type="Proteomes" id="UP001182556"/>
    </source>
</evidence>
<feature type="compositionally biased region" description="Polar residues" evidence="1">
    <location>
        <begin position="234"/>
        <end position="244"/>
    </location>
</feature>
<name>A0AAD9FVI6_PAPLA</name>
<proteinExistence type="predicted"/>
<accession>A0AAD9FVI6</accession>
<evidence type="ECO:0000313" key="2">
    <source>
        <dbReference type="EMBL" id="KAK1926890.1"/>
    </source>
</evidence>
<reference evidence="2" key="1">
    <citation type="submission" date="2023-02" db="EMBL/GenBank/DDBJ databases">
        <title>Identification and recombinant expression of a fungal hydrolase from Papiliotrema laurentii that hydrolyzes apple cutin and clears colloidal polyester polyurethane.</title>
        <authorList>
            <consortium name="DOE Joint Genome Institute"/>
            <person name="Roman V.A."/>
            <person name="Bojanowski C."/>
            <person name="Crable B.R."/>
            <person name="Wagner D.N."/>
            <person name="Hung C.S."/>
            <person name="Nadeau L.J."/>
            <person name="Schratz L."/>
            <person name="Haridas S."/>
            <person name="Pangilinan J."/>
            <person name="Lipzen A."/>
            <person name="Na H."/>
            <person name="Yan M."/>
            <person name="Ng V."/>
            <person name="Grigoriev I.V."/>
            <person name="Spatafora J.W."/>
            <person name="Barlow D."/>
            <person name="Biffinger J."/>
            <person name="Kelley-Loughnane N."/>
            <person name="Varaljay V.A."/>
            <person name="Crookes-Goodson W.J."/>
        </authorList>
    </citation>
    <scope>NUCLEOTIDE SEQUENCE</scope>
    <source>
        <strain evidence="2">5307AH</strain>
    </source>
</reference>
<dbReference type="AlphaFoldDB" id="A0AAD9FVI6"/>
<gene>
    <name evidence="2" type="ORF">DB88DRAFT_507003</name>
</gene>
<feature type="region of interest" description="Disordered" evidence="1">
    <location>
        <begin position="59"/>
        <end position="175"/>
    </location>
</feature>
<comment type="caution">
    <text evidence="2">The sequence shown here is derived from an EMBL/GenBank/DDBJ whole genome shotgun (WGS) entry which is preliminary data.</text>
</comment>
<feature type="compositionally biased region" description="Polar residues" evidence="1">
    <location>
        <begin position="276"/>
        <end position="286"/>
    </location>
</feature>
<feature type="compositionally biased region" description="Polar residues" evidence="1">
    <location>
        <begin position="33"/>
        <end position="43"/>
    </location>
</feature>
<feature type="region of interest" description="Disordered" evidence="1">
    <location>
        <begin position="229"/>
        <end position="310"/>
    </location>
</feature>
<evidence type="ECO:0000256" key="1">
    <source>
        <dbReference type="SAM" id="MobiDB-lite"/>
    </source>
</evidence>